<dbReference type="AlphaFoldDB" id="A0ABD3V9E5"/>
<protein>
    <submittedName>
        <fullName evidence="2">Uncharacterized protein</fullName>
    </submittedName>
</protein>
<organism evidence="2 3">
    <name type="scientific">Sinanodonta woodiana</name>
    <name type="common">Chinese pond mussel</name>
    <name type="synonym">Anodonta woodiana</name>
    <dbReference type="NCBI Taxonomy" id="1069815"/>
    <lineage>
        <taxon>Eukaryota</taxon>
        <taxon>Metazoa</taxon>
        <taxon>Spiralia</taxon>
        <taxon>Lophotrochozoa</taxon>
        <taxon>Mollusca</taxon>
        <taxon>Bivalvia</taxon>
        <taxon>Autobranchia</taxon>
        <taxon>Heteroconchia</taxon>
        <taxon>Palaeoheterodonta</taxon>
        <taxon>Unionida</taxon>
        <taxon>Unionoidea</taxon>
        <taxon>Unionidae</taxon>
        <taxon>Unioninae</taxon>
        <taxon>Sinanodonta</taxon>
    </lineage>
</organism>
<evidence type="ECO:0000256" key="1">
    <source>
        <dbReference type="SAM" id="SignalP"/>
    </source>
</evidence>
<dbReference type="EMBL" id="JBJQND010000013">
    <property type="protein sequence ID" value="KAL3857170.1"/>
    <property type="molecule type" value="Genomic_DNA"/>
</dbReference>
<feature type="chain" id="PRO_5044819731" evidence="1">
    <location>
        <begin position="19"/>
        <end position="178"/>
    </location>
</feature>
<evidence type="ECO:0000313" key="2">
    <source>
        <dbReference type="EMBL" id="KAL3857170.1"/>
    </source>
</evidence>
<feature type="signal peptide" evidence="1">
    <location>
        <begin position="1"/>
        <end position="18"/>
    </location>
</feature>
<gene>
    <name evidence="2" type="ORF">ACJMK2_011865</name>
</gene>
<keyword evidence="3" id="KW-1185">Reference proteome</keyword>
<comment type="caution">
    <text evidence="2">The sequence shown here is derived from an EMBL/GenBank/DDBJ whole genome shotgun (WGS) entry which is preliminary data.</text>
</comment>
<proteinExistence type="predicted"/>
<keyword evidence="1" id="KW-0732">Signal</keyword>
<reference evidence="2 3" key="1">
    <citation type="submission" date="2024-11" db="EMBL/GenBank/DDBJ databases">
        <title>Chromosome-level genome assembly of the freshwater bivalve Anodonta woodiana.</title>
        <authorList>
            <person name="Chen X."/>
        </authorList>
    </citation>
    <scope>NUCLEOTIDE SEQUENCE [LARGE SCALE GENOMIC DNA]</scope>
    <source>
        <strain evidence="2">MN2024</strain>
        <tissue evidence="2">Gills</tissue>
    </source>
</reference>
<dbReference type="Proteomes" id="UP001634394">
    <property type="component" value="Unassembled WGS sequence"/>
</dbReference>
<evidence type="ECO:0000313" key="3">
    <source>
        <dbReference type="Proteomes" id="UP001634394"/>
    </source>
</evidence>
<name>A0ABD3V9E5_SINWO</name>
<accession>A0ABD3V9E5</accession>
<sequence length="178" mass="18899">MKEVAVWVVAAILALASAQYQQVQQFQPQFQPQPNTFAPYPGSGYSGHSGYSGSVGYPGGYQPQQYGVYPINTGAYYPMPGGSFHQGYSQPVQGGYWLPNPRPIVNQGSYVPFNGDYWSGHSVQVRHYPVPYPVPAPVPVPYPTAQAGGMFGLDVKGASSLMGLVLAGVVAGLVAKNG</sequence>